<name>A0A8J8K520_9FLAO</name>
<evidence type="ECO:0000313" key="3">
    <source>
        <dbReference type="Proteomes" id="UP000610746"/>
    </source>
</evidence>
<accession>A0A8J8K520</accession>
<dbReference type="Gene3D" id="3.40.630.30">
    <property type="match status" value="1"/>
</dbReference>
<protein>
    <submittedName>
        <fullName evidence="2">GNAT superfamily N-acetyltransferase</fullName>
    </submittedName>
</protein>
<dbReference type="EMBL" id="JABSNO010000008">
    <property type="protein sequence ID" value="NRS92355.1"/>
    <property type="molecule type" value="Genomic_DNA"/>
</dbReference>
<feature type="domain" description="N-acetyltransferase" evidence="1">
    <location>
        <begin position="1"/>
        <end position="165"/>
    </location>
</feature>
<dbReference type="InterPro" id="IPR016181">
    <property type="entry name" value="Acyl_CoA_acyltransferase"/>
</dbReference>
<dbReference type="RefSeq" id="WP_173778963.1">
    <property type="nucleotide sequence ID" value="NZ_JABSNO010000008.1"/>
</dbReference>
<dbReference type="AlphaFoldDB" id="A0A8J8K520"/>
<dbReference type="Proteomes" id="UP000610746">
    <property type="component" value="Unassembled WGS sequence"/>
</dbReference>
<dbReference type="PROSITE" id="PS51186">
    <property type="entry name" value="GNAT"/>
    <property type="match status" value="1"/>
</dbReference>
<dbReference type="SUPFAM" id="SSF55729">
    <property type="entry name" value="Acyl-CoA N-acyltransferases (Nat)"/>
    <property type="match status" value="1"/>
</dbReference>
<dbReference type="InterPro" id="IPR000182">
    <property type="entry name" value="GNAT_dom"/>
</dbReference>
<reference evidence="2" key="1">
    <citation type="submission" date="2020-05" db="EMBL/GenBank/DDBJ databases">
        <title>Genomic Encyclopedia of Type Strains, Phase IV (KMG-V): Genome sequencing to study the core and pangenomes of soil and plant-associated prokaryotes.</title>
        <authorList>
            <person name="Whitman W."/>
        </authorList>
    </citation>
    <scope>NUCLEOTIDE SEQUENCE</scope>
    <source>
        <strain evidence="2">16F</strain>
    </source>
</reference>
<sequence length="165" mass="19581">MKIALAKESDILEIQKIATQSWQENYQNIISQEQIDYMLHLMYNEKELQNHFQNENYSYFFIENESEMRIGIMGVEINTEEKSTKLHRLYLLKSEKGKGFGKLAIEFLKNWVKEKENSRIILNVNKFNPAKEFYLKNGFSVYSEGIFDIGNSFVMDDYLMEFVLS</sequence>
<dbReference type="GO" id="GO:0016747">
    <property type="term" value="F:acyltransferase activity, transferring groups other than amino-acyl groups"/>
    <property type="evidence" value="ECO:0007669"/>
    <property type="project" value="InterPro"/>
</dbReference>
<organism evidence="2 3">
    <name type="scientific">Frigoriflavimonas asaccharolytica</name>
    <dbReference type="NCBI Taxonomy" id="2735899"/>
    <lineage>
        <taxon>Bacteria</taxon>
        <taxon>Pseudomonadati</taxon>
        <taxon>Bacteroidota</taxon>
        <taxon>Flavobacteriia</taxon>
        <taxon>Flavobacteriales</taxon>
        <taxon>Weeksellaceae</taxon>
        <taxon>Frigoriflavimonas</taxon>
    </lineage>
</organism>
<evidence type="ECO:0000259" key="1">
    <source>
        <dbReference type="PROSITE" id="PS51186"/>
    </source>
</evidence>
<keyword evidence="3" id="KW-1185">Reference proteome</keyword>
<comment type="caution">
    <text evidence="2">The sequence shown here is derived from an EMBL/GenBank/DDBJ whole genome shotgun (WGS) entry which is preliminary data.</text>
</comment>
<dbReference type="Pfam" id="PF00583">
    <property type="entry name" value="Acetyltransf_1"/>
    <property type="match status" value="1"/>
</dbReference>
<proteinExistence type="predicted"/>
<gene>
    <name evidence="2" type="ORF">HNQ03_001423</name>
</gene>
<evidence type="ECO:0000313" key="2">
    <source>
        <dbReference type="EMBL" id="NRS92355.1"/>
    </source>
</evidence>